<sequence>MKLFLPNGFKLNPSSPTYRDHVLHKSEPSAPKQLQNYHHEGKLDALITEFRASVATETILDPAPSETQDPFVRA</sequence>
<keyword evidence="3" id="KW-1185">Reference proteome</keyword>
<comment type="caution">
    <text evidence="2">The sequence shown here is derived from an EMBL/GenBank/DDBJ whole genome shotgun (WGS) entry which is preliminary data.</text>
</comment>
<accession>A0A225UPE9</accession>
<dbReference type="OrthoDB" id="114933at2759"/>
<proteinExistence type="predicted"/>
<evidence type="ECO:0000313" key="2">
    <source>
        <dbReference type="EMBL" id="OWY94984.1"/>
    </source>
</evidence>
<evidence type="ECO:0000256" key="1">
    <source>
        <dbReference type="SAM" id="MobiDB-lite"/>
    </source>
</evidence>
<dbReference type="EMBL" id="NBNE01013573">
    <property type="protein sequence ID" value="OWY94984.1"/>
    <property type="molecule type" value="Genomic_DNA"/>
</dbReference>
<evidence type="ECO:0000313" key="3">
    <source>
        <dbReference type="Proteomes" id="UP000198211"/>
    </source>
</evidence>
<dbReference type="Proteomes" id="UP000198211">
    <property type="component" value="Unassembled WGS sequence"/>
</dbReference>
<name>A0A225UPE9_9STRA</name>
<feature type="region of interest" description="Disordered" evidence="1">
    <location>
        <begin position="1"/>
        <end position="22"/>
    </location>
</feature>
<gene>
    <name evidence="2" type="ORF">PHMEG_00035141</name>
</gene>
<reference evidence="3" key="1">
    <citation type="submission" date="2017-03" db="EMBL/GenBank/DDBJ databases">
        <title>Phytopthora megakarya and P. palmivora, two closely related causual agents of cacao black pod achieved similar genome size and gene model numbers by different mechanisms.</title>
        <authorList>
            <person name="Ali S."/>
            <person name="Shao J."/>
            <person name="Larry D.J."/>
            <person name="Kronmiller B."/>
            <person name="Shen D."/>
            <person name="Strem M.D."/>
            <person name="Melnick R.L."/>
            <person name="Guiltinan M.J."/>
            <person name="Tyler B.M."/>
            <person name="Meinhardt L.W."/>
            <person name="Bailey B.A."/>
        </authorList>
    </citation>
    <scope>NUCLEOTIDE SEQUENCE [LARGE SCALE GENOMIC DNA]</scope>
    <source>
        <strain evidence="3">zdho120</strain>
    </source>
</reference>
<protein>
    <submittedName>
        <fullName evidence="2">Uncharacterized protein</fullName>
    </submittedName>
</protein>
<organism evidence="2 3">
    <name type="scientific">Phytophthora megakarya</name>
    <dbReference type="NCBI Taxonomy" id="4795"/>
    <lineage>
        <taxon>Eukaryota</taxon>
        <taxon>Sar</taxon>
        <taxon>Stramenopiles</taxon>
        <taxon>Oomycota</taxon>
        <taxon>Peronosporomycetes</taxon>
        <taxon>Peronosporales</taxon>
        <taxon>Peronosporaceae</taxon>
        <taxon>Phytophthora</taxon>
    </lineage>
</organism>
<dbReference type="AlphaFoldDB" id="A0A225UPE9"/>